<dbReference type="Proteomes" id="UP000095283">
    <property type="component" value="Unplaced"/>
</dbReference>
<evidence type="ECO:0000313" key="2">
    <source>
        <dbReference type="Proteomes" id="UP000095283"/>
    </source>
</evidence>
<keyword evidence="2" id="KW-1185">Reference proteome</keyword>
<reference evidence="3" key="1">
    <citation type="submission" date="2016-11" db="UniProtKB">
        <authorList>
            <consortium name="WormBaseParasite"/>
        </authorList>
    </citation>
    <scope>IDENTIFICATION</scope>
</reference>
<protein>
    <submittedName>
        <fullName evidence="3">Uncharacterized protein</fullName>
    </submittedName>
</protein>
<dbReference type="AlphaFoldDB" id="A0A1I7WQI0"/>
<evidence type="ECO:0000256" key="1">
    <source>
        <dbReference type="SAM" id="MobiDB-lite"/>
    </source>
</evidence>
<dbReference type="WBParaSite" id="Hba_07396">
    <property type="protein sequence ID" value="Hba_07396"/>
    <property type="gene ID" value="Hba_07396"/>
</dbReference>
<proteinExistence type="predicted"/>
<name>A0A1I7WQI0_HETBA</name>
<sequence length="137" mass="15428">MNNCVANNYSARLRSRSKQPIYTSDKRAKFTQRENKKVRTTDRSTQVFPAEINANKSIPIHKTPIISARTPRESSVPPIYPTTTSSVQYDQKICSCQQQETTKASADPQARINLVTILEEGTKSMESSASFENDRTN</sequence>
<feature type="region of interest" description="Disordered" evidence="1">
    <location>
        <begin position="63"/>
        <end position="83"/>
    </location>
</feature>
<organism evidence="2 3">
    <name type="scientific">Heterorhabditis bacteriophora</name>
    <name type="common">Entomopathogenic nematode worm</name>
    <dbReference type="NCBI Taxonomy" id="37862"/>
    <lineage>
        <taxon>Eukaryota</taxon>
        <taxon>Metazoa</taxon>
        <taxon>Ecdysozoa</taxon>
        <taxon>Nematoda</taxon>
        <taxon>Chromadorea</taxon>
        <taxon>Rhabditida</taxon>
        <taxon>Rhabditina</taxon>
        <taxon>Rhabditomorpha</taxon>
        <taxon>Strongyloidea</taxon>
        <taxon>Heterorhabditidae</taxon>
        <taxon>Heterorhabditis</taxon>
    </lineage>
</organism>
<accession>A0A1I7WQI0</accession>
<evidence type="ECO:0000313" key="3">
    <source>
        <dbReference type="WBParaSite" id="Hba_07396"/>
    </source>
</evidence>